<feature type="chain" id="PRO_5020968189" evidence="1">
    <location>
        <begin position="25"/>
        <end position="455"/>
    </location>
</feature>
<feature type="signal peptide" evidence="1">
    <location>
        <begin position="1"/>
        <end position="24"/>
    </location>
</feature>
<reference evidence="3 4" key="1">
    <citation type="submission" date="2019-03" db="EMBL/GenBank/DDBJ databases">
        <title>Sapientia aquatica gen. nov., sp. nov., isolated from a crater lake.</title>
        <authorList>
            <person name="Felfoldi T."/>
            <person name="Szabo A."/>
            <person name="Toth E."/>
            <person name="Schumann P."/>
            <person name="Keki Z."/>
            <person name="Marialigeti K."/>
            <person name="Mathe I."/>
        </authorList>
    </citation>
    <scope>NUCLEOTIDE SEQUENCE [LARGE SCALE GENOMIC DNA]</scope>
    <source>
        <strain evidence="3 4">SA-152</strain>
    </source>
</reference>
<dbReference type="InterPro" id="IPR001466">
    <property type="entry name" value="Beta-lactam-related"/>
</dbReference>
<dbReference type="OrthoDB" id="8582986at2"/>
<evidence type="ECO:0000313" key="3">
    <source>
        <dbReference type="EMBL" id="TDK68310.1"/>
    </source>
</evidence>
<dbReference type="PANTHER" id="PTHR43283">
    <property type="entry name" value="BETA-LACTAMASE-RELATED"/>
    <property type="match status" value="1"/>
</dbReference>
<proteinExistence type="predicted"/>
<accession>A0A4R5W5W1</accession>
<evidence type="ECO:0000256" key="1">
    <source>
        <dbReference type="SAM" id="SignalP"/>
    </source>
</evidence>
<evidence type="ECO:0000259" key="2">
    <source>
        <dbReference type="Pfam" id="PF00144"/>
    </source>
</evidence>
<comment type="caution">
    <text evidence="3">The sequence shown here is derived from an EMBL/GenBank/DDBJ whole genome shotgun (WGS) entry which is preliminary data.</text>
</comment>
<gene>
    <name evidence="3" type="ORF">E2I14_01855</name>
</gene>
<protein>
    <submittedName>
        <fullName evidence="3">Class C beta-lactamase-related serine hydrolase</fullName>
    </submittedName>
</protein>
<keyword evidence="1" id="KW-0732">Signal</keyword>
<keyword evidence="3" id="KW-0378">Hydrolase</keyword>
<dbReference type="InterPro" id="IPR012338">
    <property type="entry name" value="Beta-lactam/transpept-like"/>
</dbReference>
<dbReference type="Proteomes" id="UP000294829">
    <property type="component" value="Unassembled WGS sequence"/>
</dbReference>
<dbReference type="InterPro" id="IPR050789">
    <property type="entry name" value="Diverse_Enzym_Activities"/>
</dbReference>
<keyword evidence="4" id="KW-1185">Reference proteome</keyword>
<dbReference type="RefSeq" id="WP_133324853.1">
    <property type="nucleotide sequence ID" value="NZ_SMYL01000001.1"/>
</dbReference>
<feature type="domain" description="Beta-lactamase-related" evidence="2">
    <location>
        <begin position="162"/>
        <end position="431"/>
    </location>
</feature>
<dbReference type="GO" id="GO:0016787">
    <property type="term" value="F:hydrolase activity"/>
    <property type="evidence" value="ECO:0007669"/>
    <property type="project" value="UniProtKB-KW"/>
</dbReference>
<dbReference type="AlphaFoldDB" id="A0A4R5W5W1"/>
<dbReference type="EMBL" id="SMYL01000001">
    <property type="protein sequence ID" value="TDK68310.1"/>
    <property type="molecule type" value="Genomic_DNA"/>
</dbReference>
<sequence length="455" mass="49872">MNLKLKISAALVILIAGSAAWLHHSPPELFHVGSNYTAKIVCTNVFMLNRDPDEVLRVDVQAPGNPFLKIMKVAVDREHGIVRAGLFGFIGNGLAVYRSGTGCAAVPDGNIAQALKYQFHPEPIPAPAADADWPQGSKMSLNEKVDKVIQQDALTGPAMRGVAVISHGKLIAQRYAPGFNQDTPLLGWSMTKTVNAALVGLQVGAGKLALDQDHFWDTNDGREKIKLADLLAMTPGIEFNENYGDVSDVTRMLFLEPDMASFTHNKPLQHPPGTFWNYSTGTSVLLSRIWMNTVEKDALSFPRTHLFAPLGMSSAFIEADESGVITGGSYMYATVQDWARFGQFLLQDGVWNGQQILPAGYVDMMHTVVPASKGKYGRGQLWLEGPEARNTAEDANADTPFNLPKDIYWMQGHDMQIIAIIPSQQLVVVRMGLTPDELYYQPQALVAEIIKALQQ</sequence>
<dbReference type="SUPFAM" id="SSF56601">
    <property type="entry name" value="beta-lactamase/transpeptidase-like"/>
    <property type="match status" value="1"/>
</dbReference>
<evidence type="ECO:0000313" key="4">
    <source>
        <dbReference type="Proteomes" id="UP000294829"/>
    </source>
</evidence>
<name>A0A4R5W5W1_9BURK</name>
<dbReference type="Pfam" id="PF00144">
    <property type="entry name" value="Beta-lactamase"/>
    <property type="match status" value="1"/>
</dbReference>
<organism evidence="3 4">
    <name type="scientific">Sapientia aquatica</name>
    <dbReference type="NCBI Taxonomy" id="1549640"/>
    <lineage>
        <taxon>Bacteria</taxon>
        <taxon>Pseudomonadati</taxon>
        <taxon>Pseudomonadota</taxon>
        <taxon>Betaproteobacteria</taxon>
        <taxon>Burkholderiales</taxon>
        <taxon>Oxalobacteraceae</taxon>
        <taxon>Sapientia</taxon>
    </lineage>
</organism>
<dbReference type="PANTHER" id="PTHR43283:SF7">
    <property type="entry name" value="BETA-LACTAMASE-RELATED DOMAIN-CONTAINING PROTEIN"/>
    <property type="match status" value="1"/>
</dbReference>
<dbReference type="Gene3D" id="3.40.710.10">
    <property type="entry name" value="DD-peptidase/beta-lactamase superfamily"/>
    <property type="match status" value="1"/>
</dbReference>